<evidence type="ECO:0000256" key="4">
    <source>
        <dbReference type="ARBA" id="ARBA00022695"/>
    </source>
</evidence>
<dbReference type="Pfam" id="PF17921">
    <property type="entry name" value="Integrase_H2C2"/>
    <property type="match status" value="1"/>
</dbReference>
<dbReference type="InterPro" id="IPR050951">
    <property type="entry name" value="Retrovirus_Pol_polyprotein"/>
</dbReference>
<feature type="compositionally biased region" description="Low complexity" evidence="16">
    <location>
        <begin position="12"/>
        <end position="28"/>
    </location>
</feature>
<dbReference type="Pfam" id="PF17917">
    <property type="entry name" value="RT_RNaseH"/>
    <property type="match status" value="1"/>
</dbReference>
<evidence type="ECO:0000256" key="14">
    <source>
        <dbReference type="ARBA" id="ARBA00023125"/>
    </source>
</evidence>
<dbReference type="PROSITE" id="PS50878">
    <property type="entry name" value="RT_POL"/>
    <property type="match status" value="1"/>
</dbReference>
<dbReference type="SUPFAM" id="SSF54160">
    <property type="entry name" value="Chromo domain-like"/>
    <property type="match status" value="1"/>
</dbReference>
<evidence type="ECO:0000256" key="15">
    <source>
        <dbReference type="ARBA" id="ARBA00023172"/>
    </source>
</evidence>
<dbReference type="CDD" id="cd09274">
    <property type="entry name" value="RNase_HI_RT_Ty3"/>
    <property type="match status" value="1"/>
</dbReference>
<dbReference type="InterPro" id="IPR041588">
    <property type="entry name" value="Integrase_H2C2"/>
</dbReference>
<dbReference type="Pfam" id="PF13975">
    <property type="entry name" value="gag-asp_proteas"/>
    <property type="match status" value="1"/>
</dbReference>
<dbReference type="Gene3D" id="2.40.50.40">
    <property type="match status" value="1"/>
</dbReference>
<evidence type="ECO:0000256" key="7">
    <source>
        <dbReference type="ARBA" id="ARBA00022750"/>
    </source>
</evidence>
<keyword evidence="3" id="KW-0808">Transferase</keyword>
<evidence type="ECO:0000259" key="17">
    <source>
        <dbReference type="PROSITE" id="PS50013"/>
    </source>
</evidence>
<evidence type="ECO:0000259" key="18">
    <source>
        <dbReference type="PROSITE" id="PS50878"/>
    </source>
</evidence>
<keyword evidence="4" id="KW-0548">Nucleotidyltransferase</keyword>
<evidence type="ECO:0000256" key="2">
    <source>
        <dbReference type="ARBA" id="ARBA00022670"/>
    </source>
</evidence>
<feature type="compositionally biased region" description="Basic and acidic residues" evidence="16">
    <location>
        <begin position="352"/>
        <end position="362"/>
    </location>
</feature>
<keyword evidence="11" id="KW-0229">DNA integration</keyword>
<keyword evidence="10" id="KW-0460">Magnesium</keyword>
<dbReference type="GO" id="GO:0003964">
    <property type="term" value="F:RNA-directed DNA polymerase activity"/>
    <property type="evidence" value="ECO:0007669"/>
    <property type="project" value="UniProtKB-KW"/>
</dbReference>
<dbReference type="InterPro" id="IPR021109">
    <property type="entry name" value="Peptidase_aspartic_dom_sf"/>
</dbReference>
<protein>
    <recommendedName>
        <fullName evidence="1">RNA-directed DNA polymerase</fullName>
        <ecNumber evidence="1">2.7.7.49</ecNumber>
    </recommendedName>
</protein>
<dbReference type="GO" id="GO:0003677">
    <property type="term" value="F:DNA binding"/>
    <property type="evidence" value="ECO:0007669"/>
    <property type="project" value="UniProtKB-KW"/>
</dbReference>
<evidence type="ECO:0000256" key="11">
    <source>
        <dbReference type="ARBA" id="ARBA00022908"/>
    </source>
</evidence>
<evidence type="ECO:0000256" key="5">
    <source>
        <dbReference type="ARBA" id="ARBA00022722"/>
    </source>
</evidence>
<dbReference type="PROSITE" id="PS50994">
    <property type="entry name" value="INTEGRASE"/>
    <property type="match status" value="1"/>
</dbReference>
<dbReference type="InterPro" id="IPR000953">
    <property type="entry name" value="Chromo/chromo_shadow_dom"/>
</dbReference>
<evidence type="ECO:0000256" key="12">
    <source>
        <dbReference type="ARBA" id="ARBA00022918"/>
    </source>
</evidence>
<dbReference type="Gene3D" id="3.10.10.10">
    <property type="entry name" value="HIV Type 1 Reverse Transcriptase, subunit A, domain 1"/>
    <property type="match status" value="1"/>
</dbReference>
<dbReference type="Gene3D" id="3.30.420.10">
    <property type="entry name" value="Ribonuclease H-like superfamily/Ribonuclease H"/>
    <property type="match status" value="1"/>
</dbReference>
<dbReference type="Gene3D" id="1.10.340.70">
    <property type="match status" value="1"/>
</dbReference>
<feature type="domain" description="Reverse transcriptase" evidence="18">
    <location>
        <begin position="693"/>
        <end position="872"/>
    </location>
</feature>
<dbReference type="InterPro" id="IPR005162">
    <property type="entry name" value="Retrotrans_gag_dom"/>
</dbReference>
<feature type="compositionally biased region" description="Low complexity" evidence="16">
    <location>
        <begin position="420"/>
        <end position="430"/>
    </location>
</feature>
<dbReference type="InterPro" id="IPR043128">
    <property type="entry name" value="Rev_trsase/Diguanyl_cyclase"/>
</dbReference>
<evidence type="ECO:0000256" key="16">
    <source>
        <dbReference type="SAM" id="MobiDB-lite"/>
    </source>
</evidence>
<dbReference type="SUPFAM" id="SSF50630">
    <property type="entry name" value="Acid proteases"/>
    <property type="match status" value="1"/>
</dbReference>
<evidence type="ECO:0000313" key="20">
    <source>
        <dbReference type="EMBL" id="KAJ8456226.1"/>
    </source>
</evidence>
<keyword evidence="13" id="KW-0239">DNA-directed DNA polymerase</keyword>
<feature type="domain" description="Integrase catalytic" evidence="19">
    <location>
        <begin position="1221"/>
        <end position="1380"/>
    </location>
</feature>
<accession>A0AAV8PT85</accession>
<evidence type="ECO:0000259" key="19">
    <source>
        <dbReference type="PROSITE" id="PS50994"/>
    </source>
</evidence>
<keyword evidence="9" id="KW-0378">Hydrolase</keyword>
<dbReference type="EMBL" id="JAQQAF010000011">
    <property type="protein sequence ID" value="KAJ8456226.1"/>
    <property type="molecule type" value="Genomic_DNA"/>
</dbReference>
<evidence type="ECO:0000256" key="3">
    <source>
        <dbReference type="ARBA" id="ARBA00022679"/>
    </source>
</evidence>
<dbReference type="FunFam" id="3.30.70.270:FF:000020">
    <property type="entry name" value="Transposon Tf2-6 polyprotein-like Protein"/>
    <property type="match status" value="1"/>
</dbReference>
<dbReference type="SUPFAM" id="SSF53098">
    <property type="entry name" value="Ribonuclease H-like"/>
    <property type="match status" value="1"/>
</dbReference>
<dbReference type="InterPro" id="IPR036397">
    <property type="entry name" value="RNaseH_sf"/>
</dbReference>
<sequence length="1589" mass="180002">MVRQRGESSKMGQAGPLLQAAAGGLQVQTRSQTAGAAYEERGSEQDERDVGYSPRGEEAPSVAPTGKKGHRERLTLAETRLDVLEASMEELYQGRGRLLGVESSQEEAETRIENVESMIDQLTEDTKDSVRHLHEVVAELTAKVVVLTRTLDAGGNNPRTAPPQHFRAPEPQYYGGARDAKELENFLFDMEQYFRATRLDSEETKVAIATMYLKGDAKLWWRTRWEEIQQGRCRVDTWGDLKRELRTQFLPENTEFVARRKLRQLRQSTTIRDYVKQFSALMLDIRDMSEKDKLFSFLDGLKPWVQQELHRRSVTDVVGAIAAAERLTDFVSSEDSRKKKHSSGNRPSKYSRAKEYGGEQKKKNFHKGPGSRGRVPKSSGCFLCGGPHKVRECPQKQALNALTASVLSRKADKGKAIALSSSSSDSSSDSEASQGPRMGAMRLLNALRGQVGENTKAKPLKAGNSELMYVDIKLNGQTTRAMVDTGATHNFIADREAKRLGLLLEKSPSRMKAVNSEAKRISGQAKGIPIKIGTWSGSTNLMAVPLDDFQVILGMEFMHAAKLVPVPFLNFLCLMGGDDPCMVPVSRGGTKDLQQISALQLKKGVRKGESTFVAAMKLETPDGEAIQEPAIVANILKEFSDVMPTELPKTLPPRRGVDHRIELEPGIKPPARPPYRMAPPELAELRKQLDELLSGGLIRSSKAPFGAPVLFQKKQDGSLRLCIDYRALNKMTVKNKYPIPLIADLFDQLGKAKYFSKLDLRSGYWQVRIAEGDEAKTTCVTRYGAFEFLVMPFGLTNAPATFCTLMNQLFKEYLDKFVVVYLDDIVVYSQTLEEHVGHLRTIFKVLRENTLFVKREKCYFAQTEILFLGHRVGNGSIRMDQSKVQAVADWRTPTKVPELRSFLGFVNYYRRFIAGYSKRAAPLTELLKKEQSWRWSDKCEVAFQDLKTAVLEEPVLRLPDYGKSFEVHTDASDFAIGGVLMQEGHPVAYESRKLNETERRYPVHEKEMTAVVHCLRVWRHYLLGAPFVLRTDNVALSYFQTQKKLSPKQARWQDFLAEFDMVMEYKPGKANVVADALSRKVELVNAIQLEGGGQASQLRSNFLSRIRDGLHRDPQAVTLMQLIKEGKARRFWVQEGLIYTKGNRVYVPRADNLRRELMKECHDSLWAGHPGIHRTMALVERAFYWPKMGTDVEEYVRTCLTCQQDKVEQQKPVGLLEPLPVPERPWESISLDFISSLPAVGGLGSILVVVDRFSKYATFIAAPLHCSAEEAAKLMMKNVVKFWGVPHNIISDRDSRFLGRFWTELFKLLGSKLYFSTSLHPQTDGKTERINSLLEQYLRHYVSANQRDWVKLLDIAQFSYNLQRSSASNKSPFEIITGQQPSTPHTLVIGYTGSSPSAYHFAKEWHRNADIARAYLEKAAKKMKKWADLGRRPQEFKVGDMVLVKLQPASLQFFRHRVHKGLVRKYEGPFPIISRVGNVSYKLQLPAWFRIHNVFHASNLKAYHSDPQDDSRNVPTRLPPTRDSYEKRVETILADRRMELPNGAQQIEYLVKWQKLPQTEASWEPEDALRHEEARVKAYQQASTRASTV</sequence>
<dbReference type="GO" id="GO:0004519">
    <property type="term" value="F:endonuclease activity"/>
    <property type="evidence" value="ECO:0007669"/>
    <property type="project" value="UniProtKB-KW"/>
</dbReference>
<dbReference type="Pfam" id="PF00385">
    <property type="entry name" value="Chromo"/>
    <property type="match status" value="1"/>
</dbReference>
<dbReference type="GO" id="GO:0006310">
    <property type="term" value="P:DNA recombination"/>
    <property type="evidence" value="ECO:0007669"/>
    <property type="project" value="UniProtKB-KW"/>
</dbReference>
<gene>
    <name evidence="20" type="ORF">OPV22_034763</name>
</gene>
<dbReference type="InterPro" id="IPR000477">
    <property type="entry name" value="RT_dom"/>
</dbReference>
<dbReference type="Proteomes" id="UP001222027">
    <property type="component" value="Unassembled WGS sequence"/>
</dbReference>
<dbReference type="InterPro" id="IPR043502">
    <property type="entry name" value="DNA/RNA_pol_sf"/>
</dbReference>
<dbReference type="Pfam" id="PF03732">
    <property type="entry name" value="Retrotrans_gag"/>
    <property type="match status" value="1"/>
</dbReference>
<dbReference type="SUPFAM" id="SSF56672">
    <property type="entry name" value="DNA/RNA polymerases"/>
    <property type="match status" value="1"/>
</dbReference>
<keyword evidence="6" id="KW-0479">Metal-binding</keyword>
<evidence type="ECO:0000313" key="21">
    <source>
        <dbReference type="Proteomes" id="UP001222027"/>
    </source>
</evidence>
<feature type="region of interest" description="Disordered" evidence="16">
    <location>
        <begin position="417"/>
        <end position="436"/>
    </location>
</feature>
<dbReference type="GO" id="GO:0004190">
    <property type="term" value="F:aspartic-type endopeptidase activity"/>
    <property type="evidence" value="ECO:0007669"/>
    <property type="project" value="UniProtKB-KW"/>
</dbReference>
<dbReference type="Pfam" id="PF00078">
    <property type="entry name" value="RVT_1"/>
    <property type="match status" value="1"/>
</dbReference>
<evidence type="ECO:0000256" key="9">
    <source>
        <dbReference type="ARBA" id="ARBA00022801"/>
    </source>
</evidence>
<evidence type="ECO:0000256" key="1">
    <source>
        <dbReference type="ARBA" id="ARBA00012493"/>
    </source>
</evidence>
<dbReference type="InterPro" id="IPR023780">
    <property type="entry name" value="Chromo_domain"/>
</dbReference>
<keyword evidence="15" id="KW-0233">DNA recombination</keyword>
<keyword evidence="14" id="KW-0238">DNA-binding</keyword>
<dbReference type="PANTHER" id="PTHR37984:SF5">
    <property type="entry name" value="PROTEIN NYNRIN-LIKE"/>
    <property type="match status" value="1"/>
</dbReference>
<dbReference type="InterPro" id="IPR001584">
    <property type="entry name" value="Integrase_cat-core"/>
</dbReference>
<proteinExistence type="predicted"/>
<dbReference type="Gene3D" id="3.30.70.270">
    <property type="match status" value="2"/>
</dbReference>
<dbReference type="PANTHER" id="PTHR37984">
    <property type="entry name" value="PROTEIN CBG26694"/>
    <property type="match status" value="1"/>
</dbReference>
<keyword evidence="8" id="KW-0255">Endonuclease</keyword>
<keyword evidence="7" id="KW-0064">Aspartyl protease</keyword>
<keyword evidence="5" id="KW-0540">Nuclease</keyword>
<keyword evidence="21" id="KW-1185">Reference proteome</keyword>
<dbReference type="InterPro" id="IPR012337">
    <property type="entry name" value="RNaseH-like_sf"/>
</dbReference>
<feature type="compositionally biased region" description="Basic and acidic residues" evidence="16">
    <location>
        <begin position="38"/>
        <end position="58"/>
    </location>
</feature>
<feature type="domain" description="Chromo" evidence="17">
    <location>
        <begin position="1527"/>
        <end position="1589"/>
    </location>
</feature>
<evidence type="ECO:0000256" key="10">
    <source>
        <dbReference type="ARBA" id="ARBA00022842"/>
    </source>
</evidence>
<dbReference type="Gene3D" id="2.40.70.10">
    <property type="entry name" value="Acid Proteases"/>
    <property type="match status" value="1"/>
</dbReference>
<dbReference type="GO" id="GO:0015074">
    <property type="term" value="P:DNA integration"/>
    <property type="evidence" value="ECO:0007669"/>
    <property type="project" value="UniProtKB-KW"/>
</dbReference>
<name>A0AAV8PT85_ENSVE</name>
<dbReference type="InterPro" id="IPR041373">
    <property type="entry name" value="RT_RNaseH"/>
</dbReference>
<dbReference type="Pfam" id="PF24626">
    <property type="entry name" value="SH3_Tf2-1"/>
    <property type="match status" value="1"/>
</dbReference>
<dbReference type="GO" id="GO:0046872">
    <property type="term" value="F:metal ion binding"/>
    <property type="evidence" value="ECO:0007669"/>
    <property type="project" value="UniProtKB-KW"/>
</dbReference>
<dbReference type="GO" id="GO:0003887">
    <property type="term" value="F:DNA-directed DNA polymerase activity"/>
    <property type="evidence" value="ECO:0007669"/>
    <property type="project" value="UniProtKB-KW"/>
</dbReference>
<dbReference type="CDD" id="cd01647">
    <property type="entry name" value="RT_LTR"/>
    <property type="match status" value="1"/>
</dbReference>
<comment type="caution">
    <text evidence="20">The sequence shown here is derived from an EMBL/GenBank/DDBJ whole genome shotgun (WGS) entry which is preliminary data.</text>
</comment>
<dbReference type="PROSITE" id="PS00141">
    <property type="entry name" value="ASP_PROTEASE"/>
    <property type="match status" value="1"/>
</dbReference>
<evidence type="ECO:0000256" key="6">
    <source>
        <dbReference type="ARBA" id="ARBA00022723"/>
    </source>
</evidence>
<dbReference type="InterPro" id="IPR001969">
    <property type="entry name" value="Aspartic_peptidase_AS"/>
</dbReference>
<dbReference type="GO" id="GO:0006508">
    <property type="term" value="P:proteolysis"/>
    <property type="evidence" value="ECO:0007669"/>
    <property type="project" value="UniProtKB-KW"/>
</dbReference>
<reference evidence="20 21" key="1">
    <citation type="submission" date="2022-12" db="EMBL/GenBank/DDBJ databases">
        <title>Chromosome-scale assembly of the Ensete ventricosum genome.</title>
        <authorList>
            <person name="Dussert Y."/>
            <person name="Stocks J."/>
            <person name="Wendawek A."/>
            <person name="Woldeyes F."/>
            <person name="Nichols R.A."/>
            <person name="Borrell J.S."/>
        </authorList>
    </citation>
    <scope>NUCLEOTIDE SEQUENCE [LARGE SCALE GENOMIC DNA]</scope>
    <source>
        <strain evidence="21">cv. Maze</strain>
        <tissue evidence="20">Seeds</tissue>
    </source>
</reference>
<keyword evidence="12" id="KW-0695">RNA-directed DNA polymerase</keyword>
<dbReference type="SMART" id="SM00298">
    <property type="entry name" value="CHROMO"/>
    <property type="match status" value="1"/>
</dbReference>
<evidence type="ECO:0000256" key="8">
    <source>
        <dbReference type="ARBA" id="ARBA00022759"/>
    </source>
</evidence>
<dbReference type="CDD" id="cd00303">
    <property type="entry name" value="retropepsin_like"/>
    <property type="match status" value="1"/>
</dbReference>
<evidence type="ECO:0000256" key="13">
    <source>
        <dbReference type="ARBA" id="ARBA00022932"/>
    </source>
</evidence>
<organism evidence="20 21">
    <name type="scientific">Ensete ventricosum</name>
    <name type="common">Abyssinian banana</name>
    <name type="synonym">Musa ensete</name>
    <dbReference type="NCBI Taxonomy" id="4639"/>
    <lineage>
        <taxon>Eukaryota</taxon>
        <taxon>Viridiplantae</taxon>
        <taxon>Streptophyta</taxon>
        <taxon>Embryophyta</taxon>
        <taxon>Tracheophyta</taxon>
        <taxon>Spermatophyta</taxon>
        <taxon>Magnoliopsida</taxon>
        <taxon>Liliopsida</taxon>
        <taxon>Zingiberales</taxon>
        <taxon>Musaceae</taxon>
        <taxon>Ensete</taxon>
    </lineage>
</organism>
<dbReference type="FunFam" id="1.10.340.70:FF:000001">
    <property type="entry name" value="Retrovirus-related Pol polyprotein from transposon gypsy-like Protein"/>
    <property type="match status" value="1"/>
</dbReference>
<dbReference type="InterPro" id="IPR016197">
    <property type="entry name" value="Chromo-like_dom_sf"/>
</dbReference>
<keyword evidence="2" id="KW-0645">Protease</keyword>
<dbReference type="EC" id="2.7.7.49" evidence="1"/>
<feature type="region of interest" description="Disordered" evidence="16">
    <location>
        <begin position="332"/>
        <end position="376"/>
    </location>
</feature>
<dbReference type="InterPro" id="IPR056924">
    <property type="entry name" value="SH3_Tf2-1"/>
</dbReference>
<feature type="region of interest" description="Disordered" evidence="16">
    <location>
        <begin position="1"/>
        <end position="70"/>
    </location>
</feature>
<dbReference type="PROSITE" id="PS50013">
    <property type="entry name" value="CHROMO_2"/>
    <property type="match status" value="1"/>
</dbReference>